<dbReference type="Proteomes" id="UP001224775">
    <property type="component" value="Unassembled WGS sequence"/>
</dbReference>
<feature type="compositionally biased region" description="Gly residues" evidence="1">
    <location>
        <begin position="223"/>
        <end position="234"/>
    </location>
</feature>
<comment type="caution">
    <text evidence="3">The sequence shown here is derived from an EMBL/GenBank/DDBJ whole genome shotgun (WGS) entry which is preliminary data.</text>
</comment>
<feature type="compositionally biased region" description="Low complexity" evidence="1">
    <location>
        <begin position="504"/>
        <end position="513"/>
    </location>
</feature>
<sequence>MPRAKGGSIPPPQVFVNPGDGGLISELNENDVLSGRGGRINNHPGNITFRTVVEDYKREYLDPRIRKLEKAHVAARLVAQIRSANPPGRFLREDADHKGKFVEIGDQKAWKKAGQALREDAPDVRKVLDEEIKDVGVMNHNPYSSPQQQQQQQQQHMQYRPPPPGSIPSGIPPAVSYSPSTGGHHHQLPPPQQQHRPDPPESEGVTGYRQPPLNYYDTDGPAGRAGGGGGGGSRGQSHHPAPHQQQYPQGGPGMHTALPPHGYPQPPPPSHHHHQQGHPSPPSNYYGHPPPPQYQHQHPPQNQQHFPQPLPQFRQTSNQYNAAYSTQPHSHQQQQQFDPKRKNSSFSEKLHDPANVVYSAIDTVSEMADKMKQRLPGKDSLPAFMSTATDFTMSDVSAFTASNKTKSSNDPNEIFQGAVKRGSNSTKTGSGNSKEESFNMSDLSFGFSMGRTRSFPDLMLSTGDINLLPALPDESGGDSDDATPQTTSSGRILRPAPMAHARQSSSGSGSSGSMASLTIRGFHPVRGRTNTQNTTSAISGLNDAMSIMSIDSHKLSMKSDNSSWMENLKSMQSIHSDGRNAFLHDDSGSVRSLLSDISNDLNALDLAEPLLPPFPVDQSFDSEYMVRRPDP</sequence>
<dbReference type="InterPro" id="IPR049227">
    <property type="entry name" value="DUF6824"/>
</dbReference>
<evidence type="ECO:0000259" key="2">
    <source>
        <dbReference type="Pfam" id="PF20710"/>
    </source>
</evidence>
<evidence type="ECO:0000256" key="1">
    <source>
        <dbReference type="SAM" id="MobiDB-lite"/>
    </source>
</evidence>
<feature type="compositionally biased region" description="Low complexity" evidence="1">
    <location>
        <begin position="422"/>
        <end position="432"/>
    </location>
</feature>
<feature type="region of interest" description="Disordered" evidence="1">
    <location>
        <begin position="469"/>
        <end position="516"/>
    </location>
</feature>
<dbReference type="AlphaFoldDB" id="A0AAD9D9Z0"/>
<keyword evidence="4" id="KW-1185">Reference proteome</keyword>
<dbReference type="Pfam" id="PF20710">
    <property type="entry name" value="DUF6824"/>
    <property type="match status" value="1"/>
</dbReference>
<feature type="region of interest" description="Disordered" evidence="1">
    <location>
        <begin position="137"/>
        <end position="351"/>
    </location>
</feature>
<evidence type="ECO:0000313" key="4">
    <source>
        <dbReference type="Proteomes" id="UP001224775"/>
    </source>
</evidence>
<evidence type="ECO:0000313" key="3">
    <source>
        <dbReference type="EMBL" id="KAK1738344.1"/>
    </source>
</evidence>
<feature type="compositionally biased region" description="Polar residues" evidence="1">
    <location>
        <begin position="316"/>
        <end position="331"/>
    </location>
</feature>
<reference evidence="3" key="1">
    <citation type="submission" date="2023-06" db="EMBL/GenBank/DDBJ databases">
        <title>Survivors Of The Sea: Transcriptome response of Skeletonema marinoi to long-term dormancy.</title>
        <authorList>
            <person name="Pinder M.I.M."/>
            <person name="Kourtchenko O."/>
            <person name="Robertson E.K."/>
            <person name="Larsson T."/>
            <person name="Maumus F."/>
            <person name="Osuna-Cruz C.M."/>
            <person name="Vancaester E."/>
            <person name="Stenow R."/>
            <person name="Vandepoele K."/>
            <person name="Ploug H."/>
            <person name="Bruchert V."/>
            <person name="Godhe A."/>
            <person name="Topel M."/>
        </authorList>
    </citation>
    <scope>NUCLEOTIDE SEQUENCE</scope>
    <source>
        <strain evidence="3">R05AC</strain>
    </source>
</reference>
<protein>
    <recommendedName>
        <fullName evidence="2">DUF6824 domain-containing protein</fullName>
    </recommendedName>
</protein>
<gene>
    <name evidence="3" type="ORF">QTG54_011013</name>
</gene>
<feature type="compositionally biased region" description="Low complexity" evidence="1">
    <location>
        <begin position="294"/>
        <end position="315"/>
    </location>
</feature>
<name>A0AAD9D9Z0_9STRA</name>
<organism evidence="3 4">
    <name type="scientific">Skeletonema marinoi</name>
    <dbReference type="NCBI Taxonomy" id="267567"/>
    <lineage>
        <taxon>Eukaryota</taxon>
        <taxon>Sar</taxon>
        <taxon>Stramenopiles</taxon>
        <taxon>Ochrophyta</taxon>
        <taxon>Bacillariophyta</taxon>
        <taxon>Coscinodiscophyceae</taxon>
        <taxon>Thalassiosirophycidae</taxon>
        <taxon>Thalassiosirales</taxon>
        <taxon>Skeletonemataceae</taxon>
        <taxon>Skeletonema</taxon>
        <taxon>Skeletonema marinoi-dohrnii complex</taxon>
    </lineage>
</organism>
<feature type="compositionally biased region" description="Polar residues" evidence="1">
    <location>
        <begin position="402"/>
        <end position="411"/>
    </location>
</feature>
<feature type="region of interest" description="Disordered" evidence="1">
    <location>
        <begin position="1"/>
        <end position="21"/>
    </location>
</feature>
<dbReference type="EMBL" id="JATAAI010000021">
    <property type="protein sequence ID" value="KAK1738344.1"/>
    <property type="molecule type" value="Genomic_DNA"/>
</dbReference>
<feature type="domain" description="DUF6824" evidence="2">
    <location>
        <begin position="31"/>
        <end position="119"/>
    </location>
</feature>
<accession>A0AAD9D9Z0</accession>
<feature type="region of interest" description="Disordered" evidence="1">
    <location>
        <begin position="402"/>
        <end position="439"/>
    </location>
</feature>
<proteinExistence type="predicted"/>